<dbReference type="Gene3D" id="3.90.1750.10">
    <property type="entry name" value="Hect, E3 ligase catalytic domains"/>
    <property type="match status" value="1"/>
</dbReference>
<dbReference type="SMART" id="SM00015">
    <property type="entry name" value="IQ"/>
    <property type="match status" value="1"/>
</dbReference>
<protein>
    <recommendedName>
        <fullName evidence="3">HECT-type E3 ubiquitin transferase</fullName>
        <ecNumber evidence="3">2.3.2.26</ecNumber>
    </recommendedName>
</protein>
<dbReference type="Gene3D" id="1.20.5.190">
    <property type="match status" value="1"/>
</dbReference>
<dbReference type="InterPro" id="IPR035983">
    <property type="entry name" value="Hect_E3_ubiquitin_ligase"/>
</dbReference>
<comment type="caution">
    <text evidence="8">The sequence shown here is derived from an EMBL/GenBank/DDBJ whole genome shotgun (WGS) entry which is preliminary data.</text>
</comment>
<dbReference type="InterPro" id="IPR000048">
    <property type="entry name" value="IQ_motif_EF-hand-BS"/>
</dbReference>
<dbReference type="AlphaFoldDB" id="A0ABD3V5L0"/>
<reference evidence="8 9" key="1">
    <citation type="submission" date="2024-11" db="EMBL/GenBank/DDBJ databases">
        <title>Chromosome-level genome assembly of the freshwater bivalve Anodonta woodiana.</title>
        <authorList>
            <person name="Chen X."/>
        </authorList>
    </citation>
    <scope>NUCLEOTIDE SEQUENCE [LARGE SCALE GENOMIC DNA]</scope>
    <source>
        <strain evidence="8">MN2024</strain>
        <tissue evidence="8">Gills</tissue>
    </source>
</reference>
<dbReference type="InterPro" id="IPR044611">
    <property type="entry name" value="E3A/B/C-like"/>
</dbReference>
<evidence type="ECO:0000313" key="8">
    <source>
        <dbReference type="EMBL" id="KAL3856725.1"/>
    </source>
</evidence>
<keyword evidence="4" id="KW-0808">Transferase</keyword>
<feature type="non-terminal residue" evidence="8">
    <location>
        <position position="801"/>
    </location>
</feature>
<comment type="catalytic activity">
    <reaction evidence="1">
        <text>S-ubiquitinyl-[E2 ubiquitin-conjugating enzyme]-L-cysteine + [acceptor protein]-L-lysine = [E2 ubiquitin-conjugating enzyme]-L-cysteine + N(6)-ubiquitinyl-[acceptor protein]-L-lysine.</text>
        <dbReference type="EC" id="2.3.2.26"/>
    </reaction>
</comment>
<feature type="domain" description="HECT" evidence="7">
    <location>
        <begin position="698"/>
        <end position="783"/>
    </location>
</feature>
<evidence type="ECO:0000256" key="4">
    <source>
        <dbReference type="ARBA" id="ARBA00022679"/>
    </source>
</evidence>
<comment type="pathway">
    <text evidence="2">Protein modification; protein ubiquitination.</text>
</comment>
<dbReference type="EC" id="2.3.2.26" evidence="3"/>
<evidence type="ECO:0000256" key="2">
    <source>
        <dbReference type="ARBA" id="ARBA00004906"/>
    </source>
</evidence>
<dbReference type="Proteomes" id="UP001634394">
    <property type="component" value="Unassembled WGS sequence"/>
</dbReference>
<dbReference type="PROSITE" id="PS50096">
    <property type="entry name" value="IQ"/>
    <property type="match status" value="1"/>
</dbReference>
<evidence type="ECO:0000313" key="9">
    <source>
        <dbReference type="Proteomes" id="UP001634394"/>
    </source>
</evidence>
<dbReference type="CDD" id="cd23767">
    <property type="entry name" value="IQCD"/>
    <property type="match status" value="1"/>
</dbReference>
<dbReference type="GO" id="GO:0061630">
    <property type="term" value="F:ubiquitin protein ligase activity"/>
    <property type="evidence" value="ECO:0007669"/>
    <property type="project" value="UniProtKB-EC"/>
</dbReference>
<evidence type="ECO:0000256" key="5">
    <source>
        <dbReference type="ARBA" id="ARBA00022786"/>
    </source>
</evidence>
<evidence type="ECO:0000256" key="3">
    <source>
        <dbReference type="ARBA" id="ARBA00012485"/>
    </source>
</evidence>
<comment type="caution">
    <text evidence="6">Lacks conserved residue(s) required for the propagation of feature annotation.</text>
</comment>
<dbReference type="PANTHER" id="PTHR45700:SF3">
    <property type="entry name" value="UBIQUITIN-PROTEIN LIGASE E3B"/>
    <property type="match status" value="1"/>
</dbReference>
<dbReference type="EMBL" id="JBJQND010000013">
    <property type="protein sequence ID" value="KAL3856725.1"/>
    <property type="molecule type" value="Genomic_DNA"/>
</dbReference>
<evidence type="ECO:0000259" key="7">
    <source>
        <dbReference type="PROSITE" id="PS50237"/>
    </source>
</evidence>
<dbReference type="InterPro" id="IPR000569">
    <property type="entry name" value="HECT_dom"/>
</dbReference>
<sequence>MFGTVNKEKSQFLENRRAIREERAFEKDREEAACKIQAQYRGYKARQAIKKEIRSTVDELLKIPLSCEEDYIATLRPALEVYNIIRKFLFIYHEKDDQQRFEYLCRYLLASMDSDNVKLSYVFVALQKDQVLSWIQQIKDILWRCVSQLRFLKPENHQDQKRIMVFLRLLVAFTHTATWKILKGKGGEVLTPGMNQLCCNIMGYLNSKELYPVLQILLTKGLARTKPVFNKATLSAIITISLRPLLAANFSDNLLSVFILHILSVPAVIYHVNSIAPDCMTLLISNRVFRRSLDLLVNEQSTRIIFNSLEGNYALCLLANLVLLGFLELEGLVENTLNFMTVMIRLLERCKTYVQNKRSNLTHWHPVLGWFSQQTDQSLHEAMPYVVKQLQILWGEKMIRLLFSELIEYVSVLREAQEKQKASPSKNILRKALEKASSKNSSVKIKLGSSIATSTCLPGALYQACIKTLSQLQMDILGGLSYNDILLPILWQFLCDLGQTCGLKVFLDLLSQAPNSTIHPIFSLLNLFCEAATHLITTLDDVEMYEQQKVFKLEDYTKMGEFLNLFIFRIMWDGLMDVQTATNNEPFNAAQGLLLMLYERDSRRSFTPDNHWLIRDIKPSAFISEFDKGRRVAQFLLQRVPFILPFTERVKIFRKNVIKEKDVLGLTESACASPHSTLITVHRSRIVEDGYRQLAQLPPKAMKGVIRVKFINEQGLAEAGIDQDGVFKEFLEETIARVFDPSLNLFKLTSEQKLYPSSTAYIQENHLQLFEFVGKMVAKAVYEVSGKIIEWELNRNKAVYE</sequence>
<evidence type="ECO:0000256" key="1">
    <source>
        <dbReference type="ARBA" id="ARBA00000885"/>
    </source>
</evidence>
<evidence type="ECO:0000256" key="6">
    <source>
        <dbReference type="PROSITE-ProRule" id="PRU00104"/>
    </source>
</evidence>
<dbReference type="Pfam" id="PF00612">
    <property type="entry name" value="IQ"/>
    <property type="match status" value="1"/>
</dbReference>
<proteinExistence type="predicted"/>
<keyword evidence="5 6" id="KW-0833">Ubl conjugation pathway</keyword>
<organism evidence="8 9">
    <name type="scientific">Sinanodonta woodiana</name>
    <name type="common">Chinese pond mussel</name>
    <name type="synonym">Anodonta woodiana</name>
    <dbReference type="NCBI Taxonomy" id="1069815"/>
    <lineage>
        <taxon>Eukaryota</taxon>
        <taxon>Metazoa</taxon>
        <taxon>Spiralia</taxon>
        <taxon>Lophotrochozoa</taxon>
        <taxon>Mollusca</taxon>
        <taxon>Bivalvia</taxon>
        <taxon>Autobranchia</taxon>
        <taxon>Heteroconchia</taxon>
        <taxon>Palaeoheterodonta</taxon>
        <taxon>Unionida</taxon>
        <taxon>Unionoidea</taxon>
        <taxon>Unionidae</taxon>
        <taxon>Unioninae</taxon>
        <taxon>Sinanodonta</taxon>
    </lineage>
</organism>
<name>A0ABD3V5L0_SINWO</name>
<dbReference type="PANTHER" id="PTHR45700">
    <property type="entry name" value="UBIQUITIN-PROTEIN LIGASE E3C"/>
    <property type="match status" value="1"/>
</dbReference>
<dbReference type="SUPFAM" id="SSF56204">
    <property type="entry name" value="Hect, E3 ligase catalytic domain"/>
    <property type="match status" value="1"/>
</dbReference>
<keyword evidence="9" id="KW-1185">Reference proteome</keyword>
<accession>A0ABD3V5L0</accession>
<dbReference type="PROSITE" id="PS50237">
    <property type="entry name" value="HECT"/>
    <property type="match status" value="1"/>
</dbReference>
<gene>
    <name evidence="8" type="ORF">ACJMK2_011448</name>
</gene>